<dbReference type="EMBL" id="SLWS01000011">
    <property type="protein sequence ID" value="TCO52996.1"/>
    <property type="molecule type" value="Genomic_DNA"/>
</dbReference>
<keyword evidence="2" id="KW-0472">Membrane</keyword>
<protein>
    <submittedName>
        <fullName evidence="4">LysM domain-containing protein</fullName>
    </submittedName>
</protein>
<evidence type="ECO:0000256" key="1">
    <source>
        <dbReference type="SAM" id="MobiDB-lite"/>
    </source>
</evidence>
<dbReference type="Proteomes" id="UP000295680">
    <property type="component" value="Unassembled WGS sequence"/>
</dbReference>
<dbReference type="AlphaFoldDB" id="A0A4R2J8R6"/>
<dbReference type="OrthoDB" id="9769314at2"/>
<dbReference type="InterPro" id="IPR036779">
    <property type="entry name" value="LysM_dom_sf"/>
</dbReference>
<gene>
    <name evidence="4" type="ORF">EV192_111190</name>
</gene>
<keyword evidence="5" id="KW-1185">Reference proteome</keyword>
<dbReference type="RefSeq" id="WP_132123976.1">
    <property type="nucleotide sequence ID" value="NZ_SLWS01000011.1"/>
</dbReference>
<dbReference type="CDD" id="cd00118">
    <property type="entry name" value="LysM"/>
    <property type="match status" value="1"/>
</dbReference>
<dbReference type="SUPFAM" id="SSF54106">
    <property type="entry name" value="LysM domain"/>
    <property type="match status" value="1"/>
</dbReference>
<dbReference type="InterPro" id="IPR018392">
    <property type="entry name" value="LysM"/>
</dbReference>
<accession>A0A4R2J8R6</accession>
<evidence type="ECO:0000259" key="3">
    <source>
        <dbReference type="PROSITE" id="PS51782"/>
    </source>
</evidence>
<evidence type="ECO:0000313" key="4">
    <source>
        <dbReference type="EMBL" id="TCO52996.1"/>
    </source>
</evidence>
<feature type="compositionally biased region" description="Pro residues" evidence="1">
    <location>
        <begin position="110"/>
        <end position="119"/>
    </location>
</feature>
<evidence type="ECO:0000256" key="2">
    <source>
        <dbReference type="SAM" id="Phobius"/>
    </source>
</evidence>
<reference evidence="4 5" key="1">
    <citation type="submission" date="2019-03" db="EMBL/GenBank/DDBJ databases">
        <title>Genomic Encyclopedia of Type Strains, Phase IV (KMG-IV): sequencing the most valuable type-strain genomes for metagenomic binning, comparative biology and taxonomic classification.</title>
        <authorList>
            <person name="Goeker M."/>
        </authorList>
    </citation>
    <scope>NUCLEOTIDE SEQUENCE [LARGE SCALE GENOMIC DNA]</scope>
    <source>
        <strain evidence="4 5">DSM 45934</strain>
    </source>
</reference>
<dbReference type="Pfam" id="PF01476">
    <property type="entry name" value="LysM"/>
    <property type="match status" value="1"/>
</dbReference>
<organism evidence="4 5">
    <name type="scientific">Actinocrispum wychmicini</name>
    <dbReference type="NCBI Taxonomy" id="1213861"/>
    <lineage>
        <taxon>Bacteria</taxon>
        <taxon>Bacillati</taxon>
        <taxon>Actinomycetota</taxon>
        <taxon>Actinomycetes</taxon>
        <taxon>Pseudonocardiales</taxon>
        <taxon>Pseudonocardiaceae</taxon>
        <taxon>Actinocrispum</taxon>
    </lineage>
</organism>
<dbReference type="SMART" id="SM00257">
    <property type="entry name" value="LysM"/>
    <property type="match status" value="1"/>
</dbReference>
<feature type="transmembrane region" description="Helical" evidence="2">
    <location>
        <begin position="15"/>
        <end position="34"/>
    </location>
</feature>
<evidence type="ECO:0000313" key="5">
    <source>
        <dbReference type="Proteomes" id="UP000295680"/>
    </source>
</evidence>
<feature type="region of interest" description="Disordered" evidence="1">
    <location>
        <begin position="39"/>
        <end position="120"/>
    </location>
</feature>
<keyword evidence="2" id="KW-0812">Transmembrane</keyword>
<proteinExistence type="predicted"/>
<dbReference type="Gene3D" id="3.10.350.10">
    <property type="entry name" value="LysM domain"/>
    <property type="match status" value="1"/>
</dbReference>
<sequence>MADGFLSREYAHIPMWGWILGGVAGLVIVSSVTANRKAAGAGPQQRPSGSNGDAPAPSIFFLPQGPYQPNPGNISVVVNPRSDQPSDQPFPLPRWVQVPRRSPEQVPTGPAGPPAPAPQPRAVVTVKQWPGRSSGGLAEWDTTLWGIAKHFNTPVDKLAADNNVSNPNLVFPGQQISVW</sequence>
<keyword evidence="2" id="KW-1133">Transmembrane helix</keyword>
<feature type="domain" description="LysM" evidence="3">
    <location>
        <begin position="133"/>
        <end position="178"/>
    </location>
</feature>
<dbReference type="PROSITE" id="PS51782">
    <property type="entry name" value="LYSM"/>
    <property type="match status" value="1"/>
</dbReference>
<name>A0A4R2J8R6_9PSEU</name>
<comment type="caution">
    <text evidence="4">The sequence shown here is derived from an EMBL/GenBank/DDBJ whole genome shotgun (WGS) entry which is preliminary data.</text>
</comment>